<feature type="domain" description="DNA polymerase III delta N-terminal" evidence="5">
    <location>
        <begin position="3"/>
        <end position="99"/>
    </location>
</feature>
<evidence type="ECO:0000313" key="7">
    <source>
        <dbReference type="EMBL" id="VAW11996.1"/>
    </source>
</evidence>
<dbReference type="Pfam" id="PF21694">
    <property type="entry name" value="DNA_pol3_delta_C"/>
    <property type="match status" value="1"/>
</dbReference>
<dbReference type="AlphaFoldDB" id="A0A3B0TY23"/>
<keyword evidence="2" id="KW-0548">Nucleotidyltransferase</keyword>
<reference evidence="7" key="1">
    <citation type="submission" date="2018-06" db="EMBL/GenBank/DDBJ databases">
        <authorList>
            <person name="Zhirakovskaya E."/>
        </authorList>
    </citation>
    <scope>NUCLEOTIDE SEQUENCE</scope>
</reference>
<evidence type="ECO:0000256" key="4">
    <source>
        <dbReference type="ARBA" id="ARBA00022932"/>
    </source>
</evidence>
<evidence type="ECO:0008006" key="8">
    <source>
        <dbReference type="Google" id="ProtNLM"/>
    </source>
</evidence>
<evidence type="ECO:0000259" key="6">
    <source>
        <dbReference type="Pfam" id="PF21694"/>
    </source>
</evidence>
<evidence type="ECO:0000256" key="3">
    <source>
        <dbReference type="ARBA" id="ARBA00022705"/>
    </source>
</evidence>
<dbReference type="InterPro" id="IPR027417">
    <property type="entry name" value="P-loop_NTPase"/>
</dbReference>
<keyword evidence="1" id="KW-0808">Transferase</keyword>
<organism evidence="7">
    <name type="scientific">hydrothermal vent metagenome</name>
    <dbReference type="NCBI Taxonomy" id="652676"/>
    <lineage>
        <taxon>unclassified sequences</taxon>
        <taxon>metagenomes</taxon>
        <taxon>ecological metagenomes</taxon>
    </lineage>
</organism>
<evidence type="ECO:0000256" key="2">
    <source>
        <dbReference type="ARBA" id="ARBA00022695"/>
    </source>
</evidence>
<feature type="domain" description="DNA polymerase III delta subunit-like C-terminal" evidence="6">
    <location>
        <begin position="129"/>
        <end position="238"/>
    </location>
</feature>
<dbReference type="InterPro" id="IPR010372">
    <property type="entry name" value="DNA_pol3_delta_N"/>
</dbReference>
<name>A0A3B0TY23_9ZZZZ</name>
<dbReference type="InterPro" id="IPR048466">
    <property type="entry name" value="DNA_pol3_delta-like_C"/>
</dbReference>
<dbReference type="Gene3D" id="3.40.50.300">
    <property type="entry name" value="P-loop containing nucleotide triphosphate hydrolases"/>
    <property type="match status" value="1"/>
</dbReference>
<dbReference type="PANTHER" id="PTHR34388">
    <property type="entry name" value="DNA POLYMERASE III SUBUNIT DELTA"/>
    <property type="match status" value="1"/>
</dbReference>
<dbReference type="GO" id="GO:0006261">
    <property type="term" value="P:DNA-templated DNA replication"/>
    <property type="evidence" value="ECO:0007669"/>
    <property type="project" value="TreeGrafter"/>
</dbReference>
<sequence>MIYLLYGEDTTKAREKMHSIVDSMCAKKPDASLFKMDSYNFNHAQLEEFVMSAGLFVQKYIVVLDNVFENKEYKEVVVGKVKEIGASENVFVILEGKLDKKTVTKIEKKAEKVQEFAKNTLSEKKKDFNIFSLTDAIGRRDRKKAWVLFQQATAGGVSPENIHGTIFWGVKSILLATGARTAKEAGLNPFVFSKSVLFSKNFKKGELENISSKLISIYHEARRGGTELGVALEIFILSV</sequence>
<dbReference type="EMBL" id="UOEN01000060">
    <property type="protein sequence ID" value="VAW11996.1"/>
    <property type="molecule type" value="Genomic_DNA"/>
</dbReference>
<evidence type="ECO:0000256" key="1">
    <source>
        <dbReference type="ARBA" id="ARBA00022679"/>
    </source>
</evidence>
<evidence type="ECO:0000259" key="5">
    <source>
        <dbReference type="Pfam" id="PF06144"/>
    </source>
</evidence>
<dbReference type="GO" id="GO:0003677">
    <property type="term" value="F:DNA binding"/>
    <property type="evidence" value="ECO:0007669"/>
    <property type="project" value="InterPro"/>
</dbReference>
<proteinExistence type="predicted"/>
<dbReference type="InterPro" id="IPR005790">
    <property type="entry name" value="DNA_polIII_delta"/>
</dbReference>
<protein>
    <recommendedName>
        <fullName evidence="8">DNA polymerase III delta N-terminal domain-containing protein</fullName>
    </recommendedName>
</protein>
<gene>
    <name evidence="7" type="ORF">MNBD_BACTEROID05-735</name>
</gene>
<dbReference type="PANTHER" id="PTHR34388:SF1">
    <property type="entry name" value="DNA POLYMERASE III SUBUNIT DELTA"/>
    <property type="match status" value="1"/>
</dbReference>
<keyword evidence="4" id="KW-0239">DNA-directed DNA polymerase</keyword>
<accession>A0A3B0TY23</accession>
<dbReference type="GO" id="GO:0009360">
    <property type="term" value="C:DNA polymerase III complex"/>
    <property type="evidence" value="ECO:0007669"/>
    <property type="project" value="InterPro"/>
</dbReference>
<keyword evidence="3" id="KW-0235">DNA replication</keyword>
<dbReference type="Pfam" id="PF06144">
    <property type="entry name" value="DNA_pol3_delta"/>
    <property type="match status" value="1"/>
</dbReference>
<dbReference type="GO" id="GO:0003887">
    <property type="term" value="F:DNA-directed DNA polymerase activity"/>
    <property type="evidence" value="ECO:0007669"/>
    <property type="project" value="UniProtKB-KW"/>
</dbReference>
<dbReference type="Gene3D" id="1.20.272.10">
    <property type="match status" value="1"/>
</dbReference>